<sequence length="143" mass="15377">MDGASGSPAGDSPARARVRIGDQERERIVALLREHYAAGRLTLDEVRRRTEVALTASYADEANLALAELPAVAPAVGTPEAPAAAQRRRSLLGRRGHAQAATADPGWVRTAERFRDPSTGQIMRVWTDPADGSRHYVPDEPAS</sequence>
<dbReference type="AlphaFoldDB" id="A0A6P2BYB4"/>
<dbReference type="Proteomes" id="UP000460272">
    <property type="component" value="Unassembled WGS sequence"/>
</dbReference>
<proteinExistence type="predicted"/>
<dbReference type="InterPro" id="IPR012551">
    <property type="entry name" value="DUF1707_SHOCT-like"/>
</dbReference>
<name>A0A6P2BYB4_9ACTN</name>
<protein>
    <submittedName>
        <fullName evidence="3">DUF1707 domain-containing protein</fullName>
    </submittedName>
</protein>
<evidence type="ECO:0000259" key="2">
    <source>
        <dbReference type="Pfam" id="PF08044"/>
    </source>
</evidence>
<evidence type="ECO:0000313" key="3">
    <source>
        <dbReference type="EMBL" id="TVZ03206.1"/>
    </source>
</evidence>
<comment type="caution">
    <text evidence="3">The sequence shown here is derived from an EMBL/GenBank/DDBJ whole genome shotgun (WGS) entry which is preliminary data.</text>
</comment>
<keyword evidence="4" id="KW-1185">Reference proteome</keyword>
<evidence type="ECO:0000313" key="4">
    <source>
        <dbReference type="Proteomes" id="UP000460272"/>
    </source>
</evidence>
<gene>
    <name evidence="3" type="ORF">EAS64_22485</name>
</gene>
<evidence type="ECO:0000256" key="1">
    <source>
        <dbReference type="SAM" id="MobiDB-lite"/>
    </source>
</evidence>
<organism evidence="3 4">
    <name type="scientific">Trebonia kvetii</name>
    <dbReference type="NCBI Taxonomy" id="2480626"/>
    <lineage>
        <taxon>Bacteria</taxon>
        <taxon>Bacillati</taxon>
        <taxon>Actinomycetota</taxon>
        <taxon>Actinomycetes</taxon>
        <taxon>Streptosporangiales</taxon>
        <taxon>Treboniaceae</taxon>
        <taxon>Trebonia</taxon>
    </lineage>
</organism>
<accession>A0A6P2BYB4</accession>
<dbReference type="Pfam" id="PF08044">
    <property type="entry name" value="DUF1707"/>
    <property type="match status" value="1"/>
</dbReference>
<dbReference type="EMBL" id="RPFW01000004">
    <property type="protein sequence ID" value="TVZ03206.1"/>
    <property type="molecule type" value="Genomic_DNA"/>
</dbReference>
<feature type="compositionally biased region" description="Basic and acidic residues" evidence="1">
    <location>
        <begin position="131"/>
        <end position="143"/>
    </location>
</feature>
<feature type="domain" description="DUF1707" evidence="2">
    <location>
        <begin position="18"/>
        <end position="70"/>
    </location>
</feature>
<feature type="region of interest" description="Disordered" evidence="1">
    <location>
        <begin position="1"/>
        <end position="20"/>
    </location>
</feature>
<dbReference type="RefSeq" id="WP_145855750.1">
    <property type="nucleotide sequence ID" value="NZ_RPFW01000004.1"/>
</dbReference>
<dbReference type="OrthoDB" id="3534574at2"/>
<feature type="region of interest" description="Disordered" evidence="1">
    <location>
        <begin position="124"/>
        <end position="143"/>
    </location>
</feature>
<reference evidence="3 4" key="1">
    <citation type="submission" date="2018-11" db="EMBL/GenBank/DDBJ databases">
        <title>Trebonia kvetii gen.nov., sp.nov., a novel acidophilic actinobacterium, and proposal of the new actinobacterial family Treboniaceae fam. nov.</title>
        <authorList>
            <person name="Rapoport D."/>
            <person name="Sagova-Mareckova M."/>
            <person name="Sedlacek I."/>
            <person name="Provaznik J."/>
            <person name="Kralova S."/>
            <person name="Pavlinic D."/>
            <person name="Benes V."/>
            <person name="Kopecky J."/>
        </authorList>
    </citation>
    <scope>NUCLEOTIDE SEQUENCE [LARGE SCALE GENOMIC DNA]</scope>
    <source>
        <strain evidence="3 4">15Tr583</strain>
    </source>
</reference>